<dbReference type="InterPro" id="IPR005814">
    <property type="entry name" value="Aminotrans_3"/>
</dbReference>
<dbReference type="PANTHER" id="PTHR11986:SF79">
    <property type="entry name" value="ACETYLORNITHINE AMINOTRANSFERASE, MITOCHONDRIAL"/>
    <property type="match status" value="1"/>
</dbReference>
<dbReference type="FunFam" id="3.40.640.10:FF:000004">
    <property type="entry name" value="Acetylornithine aminotransferase"/>
    <property type="match status" value="1"/>
</dbReference>
<dbReference type="InterPro" id="IPR015424">
    <property type="entry name" value="PyrdxlP-dep_Trfase"/>
</dbReference>
<keyword evidence="7" id="KW-1185">Reference proteome</keyword>
<feature type="binding site" evidence="5">
    <location>
        <position position="136"/>
    </location>
    <ligand>
        <name>pyridoxal 5'-phosphate</name>
        <dbReference type="ChEBI" id="CHEBI:597326"/>
    </ligand>
</feature>
<protein>
    <recommendedName>
        <fullName evidence="5">Acetylornithine aminotransferase</fullName>
        <shortName evidence="5">ACOAT</shortName>
        <ecNumber evidence="5">2.6.1.11</ecNumber>
    </recommendedName>
</protein>
<dbReference type="InterPro" id="IPR015422">
    <property type="entry name" value="PyrdxlP-dep_Trfase_small"/>
</dbReference>
<accession>A0A7G9GMQ4</accession>
<keyword evidence="1 5" id="KW-0032">Aminotransferase</keyword>
<feature type="binding site" evidence="5">
    <location>
        <position position="278"/>
    </location>
    <ligand>
        <name>N(2)-acetyl-L-ornithine</name>
        <dbReference type="ChEBI" id="CHEBI:57805"/>
    </ligand>
</feature>
<feature type="binding site" evidence="5">
    <location>
        <begin position="103"/>
        <end position="104"/>
    </location>
    <ligand>
        <name>pyridoxal 5'-phosphate</name>
        <dbReference type="ChEBI" id="CHEBI:597326"/>
    </ligand>
</feature>
<dbReference type="Pfam" id="PF00202">
    <property type="entry name" value="Aminotran_3"/>
    <property type="match status" value="1"/>
</dbReference>
<dbReference type="UniPathway" id="UPA00068">
    <property type="reaction ID" value="UER00109"/>
</dbReference>
<dbReference type="EC" id="2.6.1.11" evidence="5"/>
<sequence>MSQIKANDNAYIAHTYGRFDIVLTHGSGALLYDENEKEYIDMTAGIGVNCLGFGNEEWVKAVCEQATSLQHVSNLYYSKPDTQVAEKLCNMTHFSKMFFANSGAEANEGAIKVARKYASDKYGQKNYEILTLVNSFHGRTITTLSATGQDHFHQHFDPFTPGFVHANANDIEDVKSKINKNTCAIMMELIQGEGGVLPLDYDFVKEVAEICQQNDILLIIDEVQTGIGRCGSLYAYEQFDIQPDIVTTAKGLGNGLPIGGVLLNDKVKDVFGPGDHGTTFGGNPVACAGANVVLSHMNQELFDEVKRKGEYIKKRALQMPHVIGVNGLGLMRGIVLDGISAIDVVRACIDSGLLLLTAKDKVRMLPPLIITDEQLEKACDILEEVLKAW</sequence>
<comment type="subcellular location">
    <subcellularLocation>
        <location evidence="5">Cytoplasm</location>
    </subcellularLocation>
</comment>
<dbReference type="PIRSF" id="PIRSF000521">
    <property type="entry name" value="Transaminase_4ab_Lys_Orn"/>
    <property type="match status" value="1"/>
</dbReference>
<dbReference type="InterPro" id="IPR004636">
    <property type="entry name" value="AcOrn/SuccOrn_fam"/>
</dbReference>
<organism evidence="6 7">
    <name type="scientific">[Eubacterium] hominis</name>
    <dbReference type="NCBI Taxonomy" id="2764325"/>
    <lineage>
        <taxon>Bacteria</taxon>
        <taxon>Bacillati</taxon>
        <taxon>Bacillota</taxon>
        <taxon>Erysipelotrichia</taxon>
        <taxon>Erysipelotrichales</taxon>
        <taxon>Erysipelotrichaceae</taxon>
        <taxon>Amedibacillus</taxon>
    </lineage>
</organism>
<dbReference type="KEGG" id="ehn:H9Q80_17870"/>
<dbReference type="GO" id="GO:0006526">
    <property type="term" value="P:L-arginine biosynthetic process"/>
    <property type="evidence" value="ECO:0007669"/>
    <property type="project" value="UniProtKB-UniRule"/>
</dbReference>
<dbReference type="GO" id="GO:0005737">
    <property type="term" value="C:cytoplasm"/>
    <property type="evidence" value="ECO:0007669"/>
    <property type="project" value="UniProtKB-SubCell"/>
</dbReference>
<dbReference type="InterPro" id="IPR049704">
    <property type="entry name" value="Aminotrans_3_PPA_site"/>
</dbReference>
<dbReference type="GO" id="GO:0042802">
    <property type="term" value="F:identical protein binding"/>
    <property type="evidence" value="ECO:0007669"/>
    <property type="project" value="TreeGrafter"/>
</dbReference>
<comment type="subunit">
    <text evidence="5">Homodimer.</text>
</comment>
<evidence type="ECO:0000256" key="4">
    <source>
        <dbReference type="ARBA" id="ARBA00022898"/>
    </source>
</evidence>
<keyword evidence="5" id="KW-0055">Arginine biosynthesis</keyword>
<comment type="cofactor">
    <cofactor evidence="5">
        <name>pyridoxal 5'-phosphate</name>
        <dbReference type="ChEBI" id="CHEBI:597326"/>
    </cofactor>
    <text evidence="5">Binds 1 pyridoxal phosphate per subunit.</text>
</comment>
<dbReference type="Proteomes" id="UP000515856">
    <property type="component" value="Chromosome"/>
</dbReference>
<evidence type="ECO:0000256" key="1">
    <source>
        <dbReference type="ARBA" id="ARBA00022576"/>
    </source>
</evidence>
<dbReference type="NCBIfam" id="TIGR00707">
    <property type="entry name" value="argD"/>
    <property type="match status" value="1"/>
</dbReference>
<comment type="catalytic activity">
    <reaction evidence="5">
        <text>N(2)-acetyl-L-ornithine + 2-oxoglutarate = N-acetyl-L-glutamate 5-semialdehyde + L-glutamate</text>
        <dbReference type="Rhea" id="RHEA:18049"/>
        <dbReference type="ChEBI" id="CHEBI:16810"/>
        <dbReference type="ChEBI" id="CHEBI:29123"/>
        <dbReference type="ChEBI" id="CHEBI:29985"/>
        <dbReference type="ChEBI" id="CHEBI:57805"/>
        <dbReference type="EC" id="2.6.1.11"/>
    </reaction>
</comment>
<dbReference type="Gene3D" id="3.90.1150.10">
    <property type="entry name" value="Aspartate Aminotransferase, domain 1"/>
    <property type="match status" value="1"/>
</dbReference>
<feature type="modified residue" description="N6-(pyridoxal phosphate)lysine" evidence="5">
    <location>
        <position position="250"/>
    </location>
</feature>
<evidence type="ECO:0000256" key="5">
    <source>
        <dbReference type="HAMAP-Rule" id="MF_01107"/>
    </source>
</evidence>
<dbReference type="PANTHER" id="PTHR11986">
    <property type="entry name" value="AMINOTRANSFERASE CLASS III"/>
    <property type="match status" value="1"/>
</dbReference>
<keyword evidence="4 5" id="KW-0663">Pyridoxal phosphate</keyword>
<feature type="binding site" evidence="5">
    <location>
        <position position="279"/>
    </location>
    <ligand>
        <name>pyridoxal 5'-phosphate</name>
        <dbReference type="ChEBI" id="CHEBI:597326"/>
    </ligand>
</feature>
<evidence type="ECO:0000256" key="2">
    <source>
        <dbReference type="ARBA" id="ARBA00022605"/>
    </source>
</evidence>
<evidence type="ECO:0000313" key="7">
    <source>
        <dbReference type="Proteomes" id="UP000515856"/>
    </source>
</evidence>
<dbReference type="HAMAP" id="MF_01107">
    <property type="entry name" value="ArgD_aminotrans_3"/>
    <property type="match status" value="1"/>
</dbReference>
<dbReference type="NCBIfam" id="NF002325">
    <property type="entry name" value="PRK01278.1"/>
    <property type="match status" value="1"/>
</dbReference>
<feature type="binding site" evidence="5">
    <location>
        <position position="139"/>
    </location>
    <ligand>
        <name>N(2)-acetyl-L-ornithine</name>
        <dbReference type="ChEBI" id="CHEBI:57805"/>
    </ligand>
</feature>
<dbReference type="InterPro" id="IPR015421">
    <property type="entry name" value="PyrdxlP-dep_Trfase_major"/>
</dbReference>
<keyword evidence="2 5" id="KW-0028">Amino-acid biosynthesis</keyword>
<gene>
    <name evidence="5" type="primary">argD</name>
    <name evidence="6" type="ORF">H9Q80_17870</name>
</gene>
<comment type="similarity">
    <text evidence="5">Belongs to the class-III pyridoxal-phosphate-dependent aminotransferase family. ArgD subfamily.</text>
</comment>
<dbReference type="Gene3D" id="3.40.640.10">
    <property type="entry name" value="Type I PLP-dependent aspartate aminotransferase-like (Major domain)"/>
    <property type="match status" value="1"/>
</dbReference>
<keyword evidence="5" id="KW-0963">Cytoplasm</keyword>
<proteinExistence type="inferred from homology"/>
<evidence type="ECO:0000256" key="3">
    <source>
        <dbReference type="ARBA" id="ARBA00022679"/>
    </source>
</evidence>
<dbReference type="SUPFAM" id="SSF53383">
    <property type="entry name" value="PLP-dependent transferases"/>
    <property type="match status" value="1"/>
</dbReference>
<dbReference type="EMBL" id="CP060636">
    <property type="protein sequence ID" value="QNM12086.1"/>
    <property type="molecule type" value="Genomic_DNA"/>
</dbReference>
<dbReference type="AlphaFoldDB" id="A0A7G9GMQ4"/>
<dbReference type="InterPro" id="IPR050103">
    <property type="entry name" value="Class-III_PLP-dep_AT"/>
</dbReference>
<dbReference type="RefSeq" id="WP_117453719.1">
    <property type="nucleotide sequence ID" value="NZ_CP060636.1"/>
</dbReference>
<reference evidence="6 7" key="1">
    <citation type="submission" date="2020-08" db="EMBL/GenBank/DDBJ databases">
        <authorList>
            <person name="Liu C."/>
            <person name="Sun Q."/>
        </authorList>
    </citation>
    <scope>NUCLEOTIDE SEQUENCE [LARGE SCALE GENOMIC DNA]</scope>
    <source>
        <strain evidence="6 7">NSJ-61</strain>
    </source>
</reference>
<name>A0A7G9GMQ4_9FIRM</name>
<dbReference type="GO" id="GO:0030170">
    <property type="term" value="F:pyridoxal phosphate binding"/>
    <property type="evidence" value="ECO:0007669"/>
    <property type="project" value="InterPro"/>
</dbReference>
<comment type="miscellaneous">
    <text evidence="5">May also have succinyldiaminopimelate aminotransferase activity, thus carrying out the corresponding step in lysine biosynthesis.</text>
</comment>
<dbReference type="CDD" id="cd00610">
    <property type="entry name" value="OAT_like"/>
    <property type="match status" value="1"/>
</dbReference>
<comment type="pathway">
    <text evidence="5">Amino-acid biosynthesis; L-arginine biosynthesis; N(2)-acetyl-L-ornithine from L-glutamate: step 4/4.</text>
</comment>
<evidence type="ECO:0000313" key="6">
    <source>
        <dbReference type="EMBL" id="QNM12086.1"/>
    </source>
</evidence>
<keyword evidence="3 5" id="KW-0808">Transferase</keyword>
<dbReference type="GO" id="GO:0003992">
    <property type="term" value="F:N2-acetyl-L-ornithine:2-oxoglutarate 5-aminotransferase activity"/>
    <property type="evidence" value="ECO:0007669"/>
    <property type="project" value="UniProtKB-UniRule"/>
</dbReference>
<dbReference type="PROSITE" id="PS00600">
    <property type="entry name" value="AA_TRANSFER_CLASS_3"/>
    <property type="match status" value="1"/>
</dbReference>
<feature type="binding site" evidence="5">
    <location>
        <begin position="221"/>
        <end position="224"/>
    </location>
    <ligand>
        <name>pyridoxal 5'-phosphate</name>
        <dbReference type="ChEBI" id="CHEBI:597326"/>
    </ligand>
</feature>